<comment type="caution">
    <text evidence="1">The sequence shown here is derived from an EMBL/GenBank/DDBJ whole genome shotgun (WGS) entry which is preliminary data.</text>
</comment>
<keyword evidence="2" id="KW-1185">Reference proteome</keyword>
<organism evidence="1 2">
    <name type="scientific">Pristionchus mayeri</name>
    <dbReference type="NCBI Taxonomy" id="1317129"/>
    <lineage>
        <taxon>Eukaryota</taxon>
        <taxon>Metazoa</taxon>
        <taxon>Ecdysozoa</taxon>
        <taxon>Nematoda</taxon>
        <taxon>Chromadorea</taxon>
        <taxon>Rhabditida</taxon>
        <taxon>Rhabditina</taxon>
        <taxon>Diplogasteromorpha</taxon>
        <taxon>Diplogasteroidea</taxon>
        <taxon>Neodiplogasteridae</taxon>
        <taxon>Pristionchus</taxon>
    </lineage>
</organism>
<proteinExistence type="predicted"/>
<feature type="non-terminal residue" evidence="1">
    <location>
        <position position="1"/>
    </location>
</feature>
<name>A0AAN4Z0K2_9BILA</name>
<reference evidence="2" key="1">
    <citation type="submission" date="2022-10" db="EMBL/GenBank/DDBJ databases">
        <title>Genome assembly of Pristionchus species.</title>
        <authorList>
            <person name="Yoshida K."/>
            <person name="Sommer R.J."/>
        </authorList>
    </citation>
    <scope>NUCLEOTIDE SEQUENCE [LARGE SCALE GENOMIC DNA]</scope>
    <source>
        <strain evidence="2">RS5460</strain>
    </source>
</reference>
<dbReference type="Proteomes" id="UP001328107">
    <property type="component" value="Unassembled WGS sequence"/>
</dbReference>
<accession>A0AAN4Z0K2</accession>
<sequence>FGATEGEYSDGTAQWILGFYQEESHSLQVEECTINVGRRNASSTSIHSSSQFNRHSVGRISFECWPGPNASRP</sequence>
<protein>
    <submittedName>
        <fullName evidence="1">Uncharacterized protein</fullName>
    </submittedName>
</protein>
<evidence type="ECO:0000313" key="2">
    <source>
        <dbReference type="Proteomes" id="UP001328107"/>
    </source>
</evidence>
<gene>
    <name evidence="1" type="ORF">PMAYCL1PPCAC_01394</name>
</gene>
<dbReference type="EMBL" id="BTRK01000001">
    <property type="protein sequence ID" value="GMR31199.1"/>
    <property type="molecule type" value="Genomic_DNA"/>
</dbReference>
<feature type="non-terminal residue" evidence="1">
    <location>
        <position position="73"/>
    </location>
</feature>
<dbReference type="AlphaFoldDB" id="A0AAN4Z0K2"/>
<evidence type="ECO:0000313" key="1">
    <source>
        <dbReference type="EMBL" id="GMR31199.1"/>
    </source>
</evidence>